<name>A0A445HFR3_GLYSO</name>
<dbReference type="EMBL" id="QZWG01000013">
    <property type="protein sequence ID" value="RZB72525.1"/>
    <property type="molecule type" value="Genomic_DNA"/>
</dbReference>
<comment type="caution">
    <text evidence="1">The sequence shown here is derived from an EMBL/GenBank/DDBJ whole genome shotgun (WGS) entry which is preliminary data.</text>
</comment>
<proteinExistence type="predicted"/>
<organism evidence="1 2">
    <name type="scientific">Glycine soja</name>
    <name type="common">Wild soybean</name>
    <dbReference type="NCBI Taxonomy" id="3848"/>
    <lineage>
        <taxon>Eukaryota</taxon>
        <taxon>Viridiplantae</taxon>
        <taxon>Streptophyta</taxon>
        <taxon>Embryophyta</taxon>
        <taxon>Tracheophyta</taxon>
        <taxon>Spermatophyta</taxon>
        <taxon>Magnoliopsida</taxon>
        <taxon>eudicotyledons</taxon>
        <taxon>Gunneridae</taxon>
        <taxon>Pentapetalae</taxon>
        <taxon>rosids</taxon>
        <taxon>fabids</taxon>
        <taxon>Fabales</taxon>
        <taxon>Fabaceae</taxon>
        <taxon>Papilionoideae</taxon>
        <taxon>50 kb inversion clade</taxon>
        <taxon>NPAAA clade</taxon>
        <taxon>indigoferoid/millettioid clade</taxon>
        <taxon>Phaseoleae</taxon>
        <taxon>Glycine</taxon>
        <taxon>Glycine subgen. Soja</taxon>
    </lineage>
</organism>
<protein>
    <submittedName>
        <fullName evidence="1">Uncharacterized protein</fullName>
    </submittedName>
</protein>
<dbReference type="SUPFAM" id="SSF53137">
    <property type="entry name" value="Translational machinery components"/>
    <property type="match status" value="1"/>
</dbReference>
<keyword evidence="2" id="KW-1185">Reference proteome</keyword>
<evidence type="ECO:0000313" key="1">
    <source>
        <dbReference type="EMBL" id="RZB72525.1"/>
    </source>
</evidence>
<reference evidence="1 2" key="1">
    <citation type="submission" date="2018-09" db="EMBL/GenBank/DDBJ databases">
        <title>A high-quality reference genome of wild soybean provides a powerful tool to mine soybean genomes.</title>
        <authorList>
            <person name="Xie M."/>
            <person name="Chung C.Y.L."/>
            <person name="Li M.-W."/>
            <person name="Wong F.-L."/>
            <person name="Chan T.-F."/>
            <person name="Lam H.-M."/>
        </authorList>
    </citation>
    <scope>NUCLEOTIDE SEQUENCE [LARGE SCALE GENOMIC DNA]</scope>
    <source>
        <strain evidence="2">cv. W05</strain>
        <tissue evidence="1">Hypocotyl of etiolated seedlings</tissue>
    </source>
</reference>
<evidence type="ECO:0000313" key="2">
    <source>
        <dbReference type="Proteomes" id="UP000289340"/>
    </source>
</evidence>
<gene>
    <name evidence="1" type="ORF">D0Y65_036675</name>
</gene>
<sequence>MTANVVEGNNGRVVAGALSVEHALRGAFEWGRGCDARAAASVREVLAMRLKTEAPELGGGGGVHFDAEREIQKKTVDNGDKVSWFSSPVIATIQAFMISQI</sequence>
<accession>A0A445HFR3</accession>
<dbReference type="Proteomes" id="UP000289340">
    <property type="component" value="Chromosome 13"/>
</dbReference>
<dbReference type="AlphaFoldDB" id="A0A445HFR3"/>